<accession>A0A914Y5L0</accession>
<organism evidence="1 2">
    <name type="scientific">Panagrolaimus superbus</name>
    <dbReference type="NCBI Taxonomy" id="310955"/>
    <lineage>
        <taxon>Eukaryota</taxon>
        <taxon>Metazoa</taxon>
        <taxon>Ecdysozoa</taxon>
        <taxon>Nematoda</taxon>
        <taxon>Chromadorea</taxon>
        <taxon>Rhabditida</taxon>
        <taxon>Tylenchina</taxon>
        <taxon>Panagrolaimomorpha</taxon>
        <taxon>Panagrolaimoidea</taxon>
        <taxon>Panagrolaimidae</taxon>
        <taxon>Panagrolaimus</taxon>
    </lineage>
</organism>
<protein>
    <submittedName>
        <fullName evidence="2">Uncharacterized protein</fullName>
    </submittedName>
</protein>
<dbReference type="WBParaSite" id="PSU_v2.g14723.t1">
    <property type="protein sequence ID" value="PSU_v2.g14723.t1"/>
    <property type="gene ID" value="PSU_v2.g14723"/>
</dbReference>
<reference evidence="2" key="1">
    <citation type="submission" date="2022-11" db="UniProtKB">
        <authorList>
            <consortium name="WormBaseParasite"/>
        </authorList>
    </citation>
    <scope>IDENTIFICATION</scope>
</reference>
<sequence length="92" mass="10529">MYSVTVSNILGSTLTELPIRGQTFGPDANIQLQLIQGNDFVSLDPRTKKLTLEKELDRDEGLSRFEILIECKSLLDDHFPEVSFRIVQLRHQ</sequence>
<evidence type="ECO:0000313" key="2">
    <source>
        <dbReference type="WBParaSite" id="PSU_v2.g14723.t1"/>
    </source>
</evidence>
<keyword evidence="1" id="KW-1185">Reference proteome</keyword>
<dbReference type="AlphaFoldDB" id="A0A914Y5L0"/>
<evidence type="ECO:0000313" key="1">
    <source>
        <dbReference type="Proteomes" id="UP000887577"/>
    </source>
</evidence>
<dbReference type="Proteomes" id="UP000887577">
    <property type="component" value="Unplaced"/>
</dbReference>
<proteinExistence type="predicted"/>
<name>A0A914Y5L0_9BILA</name>